<dbReference type="Proteomes" id="UP000186559">
    <property type="component" value="Plasmid pTPRO1"/>
</dbReference>
<sequence>MSQAMDIEAKKPTTLRQVAKHAGVSAATASLVLNGKGDISDATRDRVMQAVEELNYTPRSSRPRAAESTNTIRFLKVARHGQTVNRDHNHFISDYIDGMSYEALRRDYALQVVSAEQQPLDGLLAELEGTEPRGLVVLGTELSVEDIETVIARAPLPTVLIDTYHPFLKANFVDMDNDQLVYTALAHLVSRGFRRIGYVGSHSDVMNFRLRETGFRRAAAALGIETDPAHELSVVATLDGAYRESLDLLRGAPSLAEAYFCANDIIALGFMRALREMGLSVPGDVSIVGFDNLPMAGVFDPPLTTIDVPKTRIGAMAIRLLDDLIAGEDSAQPTVKVLMTGELVSRDSVGDKKD</sequence>
<dbReference type="Gene3D" id="3.40.50.2300">
    <property type="match status" value="2"/>
</dbReference>
<dbReference type="SMART" id="SM00354">
    <property type="entry name" value="HTH_LACI"/>
    <property type="match status" value="1"/>
</dbReference>
<gene>
    <name evidence="6" type="ORF">Ga0080559_TMP424</name>
</gene>
<dbReference type="GO" id="GO:0003700">
    <property type="term" value="F:DNA-binding transcription factor activity"/>
    <property type="evidence" value="ECO:0007669"/>
    <property type="project" value="TreeGrafter"/>
</dbReference>
<name>A0A1U7DCK3_9RHOB</name>
<keyword evidence="1" id="KW-0678">Repressor</keyword>
<dbReference type="AlphaFoldDB" id="A0A1U7DCK3"/>
<keyword evidence="7" id="KW-1185">Reference proteome</keyword>
<dbReference type="InterPro" id="IPR028082">
    <property type="entry name" value="Peripla_BP_I"/>
</dbReference>
<protein>
    <submittedName>
        <fullName evidence="6">Transcriptional regulator, LacI family</fullName>
    </submittedName>
</protein>
<keyword evidence="2" id="KW-0805">Transcription regulation</keyword>
<dbReference type="RefSeq" id="WP_165616575.1">
    <property type="nucleotide sequence ID" value="NZ_CP014797.1"/>
</dbReference>
<feature type="domain" description="HTH lacI-type" evidence="5">
    <location>
        <begin position="13"/>
        <end position="67"/>
    </location>
</feature>
<dbReference type="PANTHER" id="PTHR30146:SF148">
    <property type="entry name" value="HTH-TYPE TRANSCRIPTIONAL REPRESSOR PURR-RELATED"/>
    <property type="match status" value="1"/>
</dbReference>
<evidence type="ECO:0000256" key="2">
    <source>
        <dbReference type="ARBA" id="ARBA00023015"/>
    </source>
</evidence>
<organism evidence="6 7">
    <name type="scientific">Salipiger profundus</name>
    <dbReference type="NCBI Taxonomy" id="1229727"/>
    <lineage>
        <taxon>Bacteria</taxon>
        <taxon>Pseudomonadati</taxon>
        <taxon>Pseudomonadota</taxon>
        <taxon>Alphaproteobacteria</taxon>
        <taxon>Rhodobacterales</taxon>
        <taxon>Roseobacteraceae</taxon>
        <taxon>Salipiger</taxon>
    </lineage>
</organism>
<dbReference type="CDD" id="cd01392">
    <property type="entry name" value="HTH_LacI"/>
    <property type="match status" value="1"/>
</dbReference>
<evidence type="ECO:0000256" key="4">
    <source>
        <dbReference type="ARBA" id="ARBA00023163"/>
    </source>
</evidence>
<dbReference type="GO" id="GO:0000976">
    <property type="term" value="F:transcription cis-regulatory region binding"/>
    <property type="evidence" value="ECO:0007669"/>
    <property type="project" value="TreeGrafter"/>
</dbReference>
<keyword evidence="6" id="KW-0614">Plasmid</keyword>
<evidence type="ECO:0000256" key="1">
    <source>
        <dbReference type="ARBA" id="ARBA00022491"/>
    </source>
</evidence>
<dbReference type="KEGG" id="tpro:Ga0080559_TMP424"/>
<dbReference type="SUPFAM" id="SSF47413">
    <property type="entry name" value="lambda repressor-like DNA-binding domains"/>
    <property type="match status" value="1"/>
</dbReference>
<evidence type="ECO:0000259" key="5">
    <source>
        <dbReference type="PROSITE" id="PS50932"/>
    </source>
</evidence>
<evidence type="ECO:0000256" key="3">
    <source>
        <dbReference type="ARBA" id="ARBA00023125"/>
    </source>
</evidence>
<evidence type="ECO:0000313" key="6">
    <source>
        <dbReference type="EMBL" id="APX25907.1"/>
    </source>
</evidence>
<keyword evidence="3" id="KW-0238">DNA-binding</keyword>
<dbReference type="SUPFAM" id="SSF53822">
    <property type="entry name" value="Periplasmic binding protein-like I"/>
    <property type="match status" value="1"/>
</dbReference>
<geneLocation type="plasmid" evidence="7">
    <name>ptpro1</name>
</geneLocation>
<accession>A0A1U7DCK3</accession>
<dbReference type="EMBL" id="CP014797">
    <property type="protein sequence ID" value="APX25907.1"/>
    <property type="molecule type" value="Genomic_DNA"/>
</dbReference>
<dbReference type="InterPro" id="IPR046335">
    <property type="entry name" value="LacI/GalR-like_sensor"/>
</dbReference>
<dbReference type="Pfam" id="PF13377">
    <property type="entry name" value="Peripla_BP_3"/>
    <property type="match status" value="1"/>
</dbReference>
<dbReference type="PANTHER" id="PTHR30146">
    <property type="entry name" value="LACI-RELATED TRANSCRIPTIONAL REPRESSOR"/>
    <property type="match status" value="1"/>
</dbReference>
<dbReference type="InterPro" id="IPR010982">
    <property type="entry name" value="Lambda_DNA-bd_dom_sf"/>
</dbReference>
<dbReference type="PROSITE" id="PS50932">
    <property type="entry name" value="HTH_LACI_2"/>
    <property type="match status" value="1"/>
</dbReference>
<keyword evidence="4" id="KW-0804">Transcription</keyword>
<dbReference type="Gene3D" id="1.10.260.40">
    <property type="entry name" value="lambda repressor-like DNA-binding domains"/>
    <property type="match status" value="1"/>
</dbReference>
<proteinExistence type="predicted"/>
<dbReference type="Pfam" id="PF00356">
    <property type="entry name" value="LacI"/>
    <property type="match status" value="1"/>
</dbReference>
<reference evidence="6 7" key="1">
    <citation type="submission" date="2016-03" db="EMBL/GenBank/DDBJ databases">
        <title>Deep-sea bacteria in the southern Pacific.</title>
        <authorList>
            <person name="Tang K."/>
        </authorList>
    </citation>
    <scope>NUCLEOTIDE SEQUENCE [LARGE SCALE GENOMIC DNA]</scope>
    <source>
        <strain evidence="6 7">JLT2016</strain>
        <plasmid evidence="7">Plasmid ptpro1</plasmid>
    </source>
</reference>
<evidence type="ECO:0000313" key="7">
    <source>
        <dbReference type="Proteomes" id="UP000186559"/>
    </source>
</evidence>
<dbReference type="InterPro" id="IPR000843">
    <property type="entry name" value="HTH_LacI"/>
</dbReference>